<keyword evidence="3" id="KW-0813">Transport</keyword>
<dbReference type="RefSeq" id="WP_350410185.1">
    <property type="nucleotide sequence ID" value="NZ_JBEOKT010000001.1"/>
</dbReference>
<keyword evidence="8" id="KW-1133">Transmembrane helix</keyword>
<evidence type="ECO:0000256" key="6">
    <source>
        <dbReference type="ARBA" id="ARBA00022692"/>
    </source>
</evidence>
<dbReference type="PANTHER" id="PTHR33446">
    <property type="entry name" value="PROTEIN TONB-RELATED"/>
    <property type="match status" value="1"/>
</dbReference>
<evidence type="ECO:0000256" key="4">
    <source>
        <dbReference type="ARBA" id="ARBA00022475"/>
    </source>
</evidence>
<evidence type="ECO:0000256" key="7">
    <source>
        <dbReference type="ARBA" id="ARBA00022927"/>
    </source>
</evidence>
<proteinExistence type="inferred from homology"/>
<dbReference type="PANTHER" id="PTHR33446:SF2">
    <property type="entry name" value="PROTEIN TONB"/>
    <property type="match status" value="1"/>
</dbReference>
<comment type="similarity">
    <text evidence="2">Belongs to the TonB family.</text>
</comment>
<dbReference type="SUPFAM" id="SSF74653">
    <property type="entry name" value="TolA/TonB C-terminal domain"/>
    <property type="match status" value="1"/>
</dbReference>
<dbReference type="InterPro" id="IPR006260">
    <property type="entry name" value="TonB/TolA_C"/>
</dbReference>
<keyword evidence="9" id="KW-0472">Membrane</keyword>
<keyword evidence="4" id="KW-1003">Cell membrane</keyword>
<gene>
    <name evidence="12" type="ORF">ABS362_00925</name>
</gene>
<keyword evidence="6" id="KW-0812">Transmembrane</keyword>
<feature type="signal peptide" evidence="10">
    <location>
        <begin position="1"/>
        <end position="21"/>
    </location>
</feature>
<dbReference type="Pfam" id="PF03544">
    <property type="entry name" value="TonB_C"/>
    <property type="match status" value="1"/>
</dbReference>
<comment type="subcellular location">
    <subcellularLocation>
        <location evidence="1">Cell inner membrane</location>
        <topology evidence="1">Single-pass membrane protein</topology>
        <orientation evidence="1">Periplasmic side</orientation>
    </subcellularLocation>
</comment>
<name>A0ABV1RPJ9_9BACT</name>
<dbReference type="InterPro" id="IPR051045">
    <property type="entry name" value="TonB-dependent_transducer"/>
</dbReference>
<evidence type="ECO:0000256" key="3">
    <source>
        <dbReference type="ARBA" id="ARBA00022448"/>
    </source>
</evidence>
<evidence type="ECO:0000256" key="8">
    <source>
        <dbReference type="ARBA" id="ARBA00022989"/>
    </source>
</evidence>
<protein>
    <submittedName>
        <fullName evidence="12">TonB family protein</fullName>
    </submittedName>
</protein>
<keyword evidence="13" id="KW-1185">Reference proteome</keyword>
<reference evidence="12 13" key="1">
    <citation type="submission" date="2024-06" db="EMBL/GenBank/DDBJ databases">
        <title>Pontibacter populi HYL7-15.</title>
        <authorList>
            <person name="Kim M.K."/>
        </authorList>
    </citation>
    <scope>NUCLEOTIDE SEQUENCE [LARGE SCALE GENOMIC DNA]</scope>
    <source>
        <strain evidence="12 13">HYL7-15</strain>
    </source>
</reference>
<evidence type="ECO:0000313" key="13">
    <source>
        <dbReference type="Proteomes" id="UP001476807"/>
    </source>
</evidence>
<feature type="domain" description="TonB C-terminal" evidence="11">
    <location>
        <begin position="72"/>
        <end position="139"/>
    </location>
</feature>
<dbReference type="NCBIfam" id="TIGR01352">
    <property type="entry name" value="tonB_Cterm"/>
    <property type="match status" value="1"/>
</dbReference>
<dbReference type="Gene3D" id="3.30.1150.10">
    <property type="match status" value="1"/>
</dbReference>
<evidence type="ECO:0000256" key="2">
    <source>
        <dbReference type="ARBA" id="ARBA00006555"/>
    </source>
</evidence>
<evidence type="ECO:0000256" key="1">
    <source>
        <dbReference type="ARBA" id="ARBA00004383"/>
    </source>
</evidence>
<sequence>MRKILLLLLSIVLGVTLNTQAQQYLPNLIRPDSTVFVDVDVYPILVTSEGNYGIKKLKKFIGKHLMWPDPQMDCSGTVVISFIVEVDGSVSDSKYLKRLCPKFDEEAMRVASMMNRWQPGIVEGKKVRTRMSIPITFRID</sequence>
<keyword evidence="7" id="KW-0653">Protein transport</keyword>
<keyword evidence="5" id="KW-0997">Cell inner membrane</keyword>
<evidence type="ECO:0000256" key="10">
    <source>
        <dbReference type="SAM" id="SignalP"/>
    </source>
</evidence>
<accession>A0ABV1RPJ9</accession>
<comment type="caution">
    <text evidence="12">The sequence shown here is derived from an EMBL/GenBank/DDBJ whole genome shotgun (WGS) entry which is preliminary data.</text>
</comment>
<keyword evidence="10" id="KW-0732">Signal</keyword>
<evidence type="ECO:0000256" key="5">
    <source>
        <dbReference type="ARBA" id="ARBA00022519"/>
    </source>
</evidence>
<evidence type="ECO:0000313" key="12">
    <source>
        <dbReference type="EMBL" id="MER2996085.1"/>
    </source>
</evidence>
<dbReference type="EMBL" id="JBEOKT010000001">
    <property type="protein sequence ID" value="MER2996085.1"/>
    <property type="molecule type" value="Genomic_DNA"/>
</dbReference>
<organism evidence="12 13">
    <name type="scientific">Pontibacter populi</name>
    <dbReference type="NCBI Taxonomy" id="890055"/>
    <lineage>
        <taxon>Bacteria</taxon>
        <taxon>Pseudomonadati</taxon>
        <taxon>Bacteroidota</taxon>
        <taxon>Cytophagia</taxon>
        <taxon>Cytophagales</taxon>
        <taxon>Hymenobacteraceae</taxon>
        <taxon>Pontibacter</taxon>
    </lineage>
</organism>
<dbReference type="InterPro" id="IPR037682">
    <property type="entry name" value="TonB_C"/>
</dbReference>
<evidence type="ECO:0000256" key="9">
    <source>
        <dbReference type="ARBA" id="ARBA00023136"/>
    </source>
</evidence>
<dbReference type="Proteomes" id="UP001476807">
    <property type="component" value="Unassembled WGS sequence"/>
</dbReference>
<evidence type="ECO:0000259" key="11">
    <source>
        <dbReference type="Pfam" id="PF03544"/>
    </source>
</evidence>
<feature type="chain" id="PRO_5047104243" evidence="10">
    <location>
        <begin position="22"/>
        <end position="140"/>
    </location>
</feature>